<dbReference type="Proteomes" id="UP000663881">
    <property type="component" value="Unassembled WGS sequence"/>
</dbReference>
<accession>A0A820N319</accession>
<reference evidence="2" key="1">
    <citation type="submission" date="2021-02" db="EMBL/GenBank/DDBJ databases">
        <authorList>
            <person name="Nowell W R."/>
        </authorList>
    </citation>
    <scope>NUCLEOTIDE SEQUENCE</scope>
</reference>
<dbReference type="GO" id="GO:0005634">
    <property type="term" value="C:nucleus"/>
    <property type="evidence" value="ECO:0007669"/>
    <property type="project" value="TreeGrafter"/>
</dbReference>
<dbReference type="GO" id="GO:0001042">
    <property type="term" value="F:RNA polymerase I core binding"/>
    <property type="evidence" value="ECO:0007669"/>
    <property type="project" value="TreeGrafter"/>
</dbReference>
<evidence type="ECO:0000313" key="3">
    <source>
        <dbReference type="Proteomes" id="UP000663881"/>
    </source>
</evidence>
<sequence>MVDWLHAYVSTTETNSGNANPNRHLPFYAICQAVLYIFIYRHQEIARLPDGIEITLQWRIGRVISSELNPLKYCLP</sequence>
<dbReference type="EMBL" id="CAJOAY010025378">
    <property type="protein sequence ID" value="CAF4382729.1"/>
    <property type="molecule type" value="Genomic_DNA"/>
</dbReference>
<protein>
    <submittedName>
        <fullName evidence="2">Uncharacterized protein</fullName>
    </submittedName>
</protein>
<evidence type="ECO:0000256" key="1">
    <source>
        <dbReference type="ARBA" id="ARBA00010098"/>
    </source>
</evidence>
<organism evidence="2 3">
    <name type="scientific">Adineta steineri</name>
    <dbReference type="NCBI Taxonomy" id="433720"/>
    <lineage>
        <taxon>Eukaryota</taxon>
        <taxon>Metazoa</taxon>
        <taxon>Spiralia</taxon>
        <taxon>Gnathifera</taxon>
        <taxon>Rotifera</taxon>
        <taxon>Eurotatoria</taxon>
        <taxon>Bdelloidea</taxon>
        <taxon>Adinetida</taxon>
        <taxon>Adinetidae</taxon>
        <taxon>Adineta</taxon>
    </lineage>
</organism>
<proteinExistence type="inferred from homology"/>
<comment type="caution">
    <text evidence="2">The sequence shown here is derived from an EMBL/GenBank/DDBJ whole genome shotgun (WGS) entry which is preliminary data.</text>
</comment>
<evidence type="ECO:0000313" key="2">
    <source>
        <dbReference type="EMBL" id="CAF4382729.1"/>
    </source>
</evidence>
<dbReference type="AlphaFoldDB" id="A0A820N319"/>
<gene>
    <name evidence="2" type="ORF">OKA104_LOCUS50444</name>
</gene>
<dbReference type="GO" id="GO:0006361">
    <property type="term" value="P:transcription initiation at RNA polymerase I promoter"/>
    <property type="evidence" value="ECO:0007669"/>
    <property type="project" value="InterPro"/>
</dbReference>
<feature type="non-terminal residue" evidence="2">
    <location>
        <position position="76"/>
    </location>
</feature>
<dbReference type="GO" id="GO:0001181">
    <property type="term" value="F:RNA polymerase I general transcription initiation factor activity"/>
    <property type="evidence" value="ECO:0007669"/>
    <property type="project" value="InterPro"/>
</dbReference>
<dbReference type="InterPro" id="IPR007991">
    <property type="entry name" value="RNA_pol_I_trans_ini_fac_RRN3"/>
</dbReference>
<dbReference type="PANTHER" id="PTHR12790:SF0">
    <property type="entry name" value="RNA POLYMERASE I-SPECIFIC TRANSCRIPTION INITIATION FACTOR RRN3-RELATED"/>
    <property type="match status" value="1"/>
</dbReference>
<comment type="similarity">
    <text evidence="1">Belongs to the RRN3 family.</text>
</comment>
<dbReference type="Pfam" id="PF05327">
    <property type="entry name" value="RRN3"/>
    <property type="match status" value="1"/>
</dbReference>
<name>A0A820N319_9BILA</name>
<dbReference type="PANTHER" id="PTHR12790">
    <property type="entry name" value="TRANSCRIPTION INITIATION FACTOR IA RRN3"/>
    <property type="match status" value="1"/>
</dbReference>